<sequence>MATQESTTRPEAPAHHPLAPAGPLTAVPAPPAAPDWPTWGQRMLPAPLRNLLVDLGMWHNPQPLPPSGHLAQTITVLDRYGWCRSLDYSPTGRMCIRGAQNLLEKTGHVTPAARARAVDHMQTVLARHGVTMPFHAWNDLPHQQFSNIHTLLTRAAYTARANGE</sequence>
<keyword evidence="3" id="KW-1185">Reference proteome</keyword>
<dbReference type="InterPro" id="IPR045677">
    <property type="entry name" value="DUF6197"/>
</dbReference>
<evidence type="ECO:0000256" key="1">
    <source>
        <dbReference type="SAM" id="MobiDB-lite"/>
    </source>
</evidence>
<accession>A0ABQ3CFR5</accession>
<dbReference type="Proteomes" id="UP000624183">
    <property type="component" value="Unassembled WGS sequence"/>
</dbReference>
<dbReference type="Pfam" id="PF19698">
    <property type="entry name" value="DUF6197"/>
    <property type="match status" value="1"/>
</dbReference>
<organism evidence="2 3">
    <name type="scientific">Streptomyces rubiginosohelvolus</name>
    <dbReference type="NCBI Taxonomy" id="67362"/>
    <lineage>
        <taxon>Bacteria</taxon>
        <taxon>Bacillati</taxon>
        <taxon>Actinomycetota</taxon>
        <taxon>Actinomycetes</taxon>
        <taxon>Kitasatosporales</taxon>
        <taxon>Streptomycetaceae</taxon>
        <taxon>Streptomyces</taxon>
    </lineage>
</organism>
<protein>
    <submittedName>
        <fullName evidence="2">Uncharacterized protein</fullName>
    </submittedName>
</protein>
<gene>
    <name evidence="2" type="ORF">GCM10010328_66390</name>
</gene>
<dbReference type="EMBL" id="BMUW01000028">
    <property type="protein sequence ID" value="GGZ82693.1"/>
    <property type="molecule type" value="Genomic_DNA"/>
</dbReference>
<feature type="compositionally biased region" description="Low complexity" evidence="1">
    <location>
        <begin position="15"/>
        <end position="27"/>
    </location>
</feature>
<proteinExistence type="predicted"/>
<comment type="caution">
    <text evidence="2">The sequence shown here is derived from an EMBL/GenBank/DDBJ whole genome shotgun (WGS) entry which is preliminary data.</text>
</comment>
<reference evidence="3" key="1">
    <citation type="journal article" date="2019" name="Int. J. Syst. Evol. Microbiol.">
        <title>The Global Catalogue of Microorganisms (GCM) 10K type strain sequencing project: providing services to taxonomists for standard genome sequencing and annotation.</title>
        <authorList>
            <consortium name="The Broad Institute Genomics Platform"/>
            <consortium name="The Broad Institute Genome Sequencing Center for Infectious Disease"/>
            <person name="Wu L."/>
            <person name="Ma J."/>
        </authorList>
    </citation>
    <scope>NUCLEOTIDE SEQUENCE [LARGE SCALE GENOMIC DNA]</scope>
    <source>
        <strain evidence="3">JCM 4602</strain>
    </source>
</reference>
<evidence type="ECO:0000313" key="2">
    <source>
        <dbReference type="EMBL" id="GGZ82693.1"/>
    </source>
</evidence>
<feature type="region of interest" description="Disordered" evidence="1">
    <location>
        <begin position="1"/>
        <end position="33"/>
    </location>
</feature>
<name>A0ABQ3CFR5_9ACTN</name>
<evidence type="ECO:0000313" key="3">
    <source>
        <dbReference type="Proteomes" id="UP000624183"/>
    </source>
</evidence>